<dbReference type="CDD" id="cd05259">
    <property type="entry name" value="PCBER_SDR_a"/>
    <property type="match status" value="1"/>
</dbReference>
<dbReference type="InterPro" id="IPR051609">
    <property type="entry name" value="NmrA/Isoflavone_reductase-like"/>
</dbReference>
<proteinExistence type="predicted"/>
<organism evidence="4 5">
    <name type="scientific">Pleurostoma richardsiae</name>
    <dbReference type="NCBI Taxonomy" id="41990"/>
    <lineage>
        <taxon>Eukaryota</taxon>
        <taxon>Fungi</taxon>
        <taxon>Dikarya</taxon>
        <taxon>Ascomycota</taxon>
        <taxon>Pezizomycotina</taxon>
        <taxon>Sordariomycetes</taxon>
        <taxon>Sordariomycetidae</taxon>
        <taxon>Calosphaeriales</taxon>
        <taxon>Pleurostomataceae</taxon>
        <taxon>Pleurostoma</taxon>
    </lineage>
</organism>
<sequence length="308" mass="32941">MSSITIKNVAIVGGSGKLGSYILNELLAAGFNVTALSRESSTATFPASVAVKKVNYDSLDSLKEALTGIDAVVSAIATPAIGSQIKLIDAANAAGVKRFIPSEYGIDTRNLGGAKIGQILAGKIKTVDYLQEKAKENSNFTWTGIATGFFFDLNLQLGIFGLNAKTKTAEIYDSGNEPFPTSNVSFIGRAVAAVLKRPAETANKYIAVASFQPTRNQILQIVEEETGTKWTVKHVSTDELKKIGEEKLAKGDYSAFGELVRVHLYRDGEGHALKPGESANELLGLPAEEDLRASLKEWLKKEGVSSKV</sequence>
<dbReference type="GO" id="GO:0016491">
    <property type="term" value="F:oxidoreductase activity"/>
    <property type="evidence" value="ECO:0007669"/>
    <property type="project" value="UniProtKB-KW"/>
</dbReference>
<dbReference type="AlphaFoldDB" id="A0AA38VT57"/>
<keyword evidence="1" id="KW-0521">NADP</keyword>
<dbReference type="PANTHER" id="PTHR47706">
    <property type="entry name" value="NMRA-LIKE FAMILY PROTEIN"/>
    <property type="match status" value="1"/>
</dbReference>
<dbReference type="Pfam" id="PF05368">
    <property type="entry name" value="NmrA"/>
    <property type="match status" value="1"/>
</dbReference>
<dbReference type="InterPro" id="IPR008030">
    <property type="entry name" value="NmrA-like"/>
</dbReference>
<protein>
    <submittedName>
        <fullName evidence="4">NAD(P)-binding protein</fullName>
    </submittedName>
</protein>
<reference evidence="4" key="1">
    <citation type="submission" date="2022-07" db="EMBL/GenBank/DDBJ databases">
        <title>Fungi with potential for degradation of polypropylene.</title>
        <authorList>
            <person name="Gostincar C."/>
        </authorList>
    </citation>
    <scope>NUCLEOTIDE SEQUENCE</scope>
    <source>
        <strain evidence="4">EXF-13308</strain>
    </source>
</reference>
<name>A0AA38VT57_9PEZI</name>
<keyword evidence="5" id="KW-1185">Reference proteome</keyword>
<dbReference type="EMBL" id="JANBVO010000008">
    <property type="protein sequence ID" value="KAJ9150437.1"/>
    <property type="molecule type" value="Genomic_DNA"/>
</dbReference>
<feature type="domain" description="NmrA-like" evidence="3">
    <location>
        <begin position="7"/>
        <end position="243"/>
    </location>
</feature>
<evidence type="ECO:0000256" key="1">
    <source>
        <dbReference type="ARBA" id="ARBA00022857"/>
    </source>
</evidence>
<dbReference type="Proteomes" id="UP001174694">
    <property type="component" value="Unassembled WGS sequence"/>
</dbReference>
<evidence type="ECO:0000256" key="2">
    <source>
        <dbReference type="ARBA" id="ARBA00023002"/>
    </source>
</evidence>
<evidence type="ECO:0000259" key="3">
    <source>
        <dbReference type="Pfam" id="PF05368"/>
    </source>
</evidence>
<dbReference type="InterPro" id="IPR036291">
    <property type="entry name" value="NAD(P)-bd_dom_sf"/>
</dbReference>
<dbReference type="Gene3D" id="3.40.50.720">
    <property type="entry name" value="NAD(P)-binding Rossmann-like Domain"/>
    <property type="match status" value="1"/>
</dbReference>
<evidence type="ECO:0000313" key="4">
    <source>
        <dbReference type="EMBL" id="KAJ9150437.1"/>
    </source>
</evidence>
<keyword evidence="2" id="KW-0560">Oxidoreductase</keyword>
<dbReference type="PANTHER" id="PTHR47706:SF10">
    <property type="entry name" value="NMRA-LIKE DOMAIN-CONTAINING PROTEIN"/>
    <property type="match status" value="1"/>
</dbReference>
<dbReference type="InterPro" id="IPR045312">
    <property type="entry name" value="PCBER-like"/>
</dbReference>
<evidence type="ECO:0000313" key="5">
    <source>
        <dbReference type="Proteomes" id="UP001174694"/>
    </source>
</evidence>
<gene>
    <name evidence="4" type="ORF">NKR23_g3744</name>
</gene>
<dbReference type="Gene3D" id="3.90.25.10">
    <property type="entry name" value="UDP-galactose 4-epimerase, domain 1"/>
    <property type="match status" value="1"/>
</dbReference>
<comment type="caution">
    <text evidence="4">The sequence shown here is derived from an EMBL/GenBank/DDBJ whole genome shotgun (WGS) entry which is preliminary data.</text>
</comment>
<accession>A0AA38VT57</accession>
<dbReference type="SUPFAM" id="SSF51735">
    <property type="entry name" value="NAD(P)-binding Rossmann-fold domains"/>
    <property type="match status" value="1"/>
</dbReference>